<evidence type="ECO:0000313" key="4">
    <source>
        <dbReference type="Proteomes" id="UP000310108"/>
    </source>
</evidence>
<sequence>MSKSECIWKWLGATTDDNLIDPNTNPASTDVVFVPALVPSNRDHDPKHPRRGLKRSASEETIAVPDLDFSISHNTRKESNRTILTPPVSTTDRDLPPLRPAAVMSQEGTPQKRPRPLPDSDHTPRASSSVSNPPLAPQDSVSRTGSISATGSSASGRSSRSPTKLLNALELKEPLQIEFKFFSDADLSESIHLPPALAEVRDTIYDFYKDRRIIPLSHQTEAATIRGPEARDISTLTFFQDTSEPQRWGPIPPVRSLRTAVRNSSKFASQRASEPMWNTEVHAHLLRLALRPDLEDVDSGLVNFTVATTARTHHMLHNGGPSKMIDFAMYIDTDVVQDTHLSQRIKELRQKLPSNTVNSTPYHFLRNKPISVTIETKRSGGLEQAVLQIGIWQAAHWAYLDRIASKKGATLDGLEFLPGLVVSGADWYFVASTREGQRTTLWEKQPIGSTQSLVGTYKVIRTIQYLAWWSAEVYWPWFMSTILS</sequence>
<dbReference type="AlphaFoldDB" id="A0A4U6XW02"/>
<accession>A0A4U6XW02</accession>
<comment type="caution">
    <text evidence="3">The sequence shown here is derived from an EMBL/GenBank/DDBJ whole genome shotgun (WGS) entry which is preliminary data.</text>
</comment>
<evidence type="ECO:0000259" key="2">
    <source>
        <dbReference type="Pfam" id="PF20516"/>
    </source>
</evidence>
<dbReference type="STRING" id="1306861.A0A4U6XW02"/>
<feature type="compositionally biased region" description="Polar residues" evidence="1">
    <location>
        <begin position="81"/>
        <end position="90"/>
    </location>
</feature>
<dbReference type="InterPro" id="IPR046797">
    <property type="entry name" value="PDDEXK_12"/>
</dbReference>
<reference evidence="3 4" key="1">
    <citation type="journal article" date="2019" name="PLoS ONE">
        <title>Comparative genome analysis indicates high evolutionary potential of pathogenicity genes in Colletotrichum tanaceti.</title>
        <authorList>
            <person name="Lelwala R.V."/>
            <person name="Korhonen P.K."/>
            <person name="Young N.D."/>
            <person name="Scott J.B."/>
            <person name="Ades P.A."/>
            <person name="Gasser R.B."/>
            <person name="Taylor P.W.J."/>
        </authorList>
    </citation>
    <scope>NUCLEOTIDE SEQUENCE [LARGE SCALE GENOMIC DNA]</scope>
    <source>
        <strain evidence="3">BRIP57314</strain>
    </source>
</reference>
<evidence type="ECO:0000256" key="1">
    <source>
        <dbReference type="SAM" id="MobiDB-lite"/>
    </source>
</evidence>
<feature type="compositionally biased region" description="Low complexity" evidence="1">
    <location>
        <begin position="142"/>
        <end position="161"/>
    </location>
</feature>
<keyword evidence="4" id="KW-1185">Reference proteome</keyword>
<dbReference type="Pfam" id="PF20516">
    <property type="entry name" value="PDDEXK_12"/>
    <property type="match status" value="1"/>
</dbReference>
<feature type="domain" description="PD-(D/E)XK nuclease-like" evidence="2">
    <location>
        <begin position="234"/>
        <end position="475"/>
    </location>
</feature>
<dbReference type="EMBL" id="PJEX01000002">
    <property type="protein sequence ID" value="TKW60059.1"/>
    <property type="molecule type" value="Genomic_DNA"/>
</dbReference>
<protein>
    <recommendedName>
        <fullName evidence="2">PD-(D/E)XK nuclease-like domain-containing protein</fullName>
    </recommendedName>
</protein>
<feature type="region of interest" description="Disordered" evidence="1">
    <location>
        <begin position="38"/>
        <end position="162"/>
    </location>
</feature>
<evidence type="ECO:0000313" key="3">
    <source>
        <dbReference type="EMBL" id="TKW60059.1"/>
    </source>
</evidence>
<name>A0A4U6XW02_9PEZI</name>
<organism evidence="3 4">
    <name type="scientific">Colletotrichum tanaceti</name>
    <dbReference type="NCBI Taxonomy" id="1306861"/>
    <lineage>
        <taxon>Eukaryota</taxon>
        <taxon>Fungi</taxon>
        <taxon>Dikarya</taxon>
        <taxon>Ascomycota</taxon>
        <taxon>Pezizomycotina</taxon>
        <taxon>Sordariomycetes</taxon>
        <taxon>Hypocreomycetidae</taxon>
        <taxon>Glomerellales</taxon>
        <taxon>Glomerellaceae</taxon>
        <taxon>Colletotrichum</taxon>
        <taxon>Colletotrichum destructivum species complex</taxon>
    </lineage>
</organism>
<gene>
    <name evidence="3" type="ORF">CTA1_3135</name>
</gene>
<proteinExistence type="predicted"/>
<dbReference type="Proteomes" id="UP000310108">
    <property type="component" value="Unassembled WGS sequence"/>
</dbReference>